<keyword evidence="2" id="KW-1185">Reference proteome</keyword>
<sequence length="148" mass="16254">MMSATISSRVLGLQDVMKDDPGQATSQLTVCCACKRLKSPLVLVGQVLTGPLRSPSGDLSWFKSLRALHRRDKLLITENELLLTNSFDSSSLMILVPQCTKIPVSPELEPCSQPGDQESSDKRSPCRIRLRAIAVQHDGQTSVSHLQR</sequence>
<protein>
    <submittedName>
        <fullName evidence="1">Uncharacterized protein</fullName>
    </submittedName>
</protein>
<proteinExistence type="predicted"/>
<dbReference type="Proteomes" id="UP001283361">
    <property type="component" value="Unassembled WGS sequence"/>
</dbReference>
<organism evidence="1 2">
    <name type="scientific">Elysia crispata</name>
    <name type="common">lettuce slug</name>
    <dbReference type="NCBI Taxonomy" id="231223"/>
    <lineage>
        <taxon>Eukaryota</taxon>
        <taxon>Metazoa</taxon>
        <taxon>Spiralia</taxon>
        <taxon>Lophotrochozoa</taxon>
        <taxon>Mollusca</taxon>
        <taxon>Gastropoda</taxon>
        <taxon>Heterobranchia</taxon>
        <taxon>Euthyneura</taxon>
        <taxon>Panpulmonata</taxon>
        <taxon>Sacoglossa</taxon>
        <taxon>Placobranchoidea</taxon>
        <taxon>Plakobranchidae</taxon>
        <taxon>Elysia</taxon>
    </lineage>
</organism>
<accession>A0AAE1DAF7</accession>
<evidence type="ECO:0000313" key="2">
    <source>
        <dbReference type="Proteomes" id="UP001283361"/>
    </source>
</evidence>
<name>A0AAE1DAF7_9GAST</name>
<evidence type="ECO:0000313" key="1">
    <source>
        <dbReference type="EMBL" id="KAK3763276.1"/>
    </source>
</evidence>
<reference evidence="1" key="1">
    <citation type="journal article" date="2023" name="G3 (Bethesda)">
        <title>A reference genome for the long-term kleptoplast-retaining sea slug Elysia crispata morphotype clarki.</title>
        <authorList>
            <person name="Eastman K.E."/>
            <person name="Pendleton A.L."/>
            <person name="Shaikh M.A."/>
            <person name="Suttiyut T."/>
            <person name="Ogas R."/>
            <person name="Tomko P."/>
            <person name="Gavelis G."/>
            <person name="Widhalm J.R."/>
            <person name="Wisecaver J.H."/>
        </authorList>
    </citation>
    <scope>NUCLEOTIDE SEQUENCE</scope>
    <source>
        <strain evidence="1">ECLA1</strain>
    </source>
</reference>
<dbReference type="EMBL" id="JAWDGP010004573">
    <property type="protein sequence ID" value="KAK3763276.1"/>
    <property type="molecule type" value="Genomic_DNA"/>
</dbReference>
<dbReference type="AlphaFoldDB" id="A0AAE1DAF7"/>
<gene>
    <name evidence="1" type="ORF">RRG08_021099</name>
</gene>
<comment type="caution">
    <text evidence="1">The sequence shown here is derived from an EMBL/GenBank/DDBJ whole genome shotgun (WGS) entry which is preliminary data.</text>
</comment>